<feature type="compositionally biased region" description="Polar residues" evidence="13">
    <location>
        <begin position="500"/>
        <end position="515"/>
    </location>
</feature>
<dbReference type="Pfam" id="PF25447">
    <property type="entry name" value="RING_ZNF598"/>
    <property type="match status" value="1"/>
</dbReference>
<keyword evidence="10" id="KW-0862">Zinc</keyword>
<keyword evidence="8" id="KW-0479">Metal-binding</keyword>
<feature type="compositionally biased region" description="Basic and acidic residues" evidence="13">
    <location>
        <begin position="731"/>
        <end position="744"/>
    </location>
</feature>
<evidence type="ECO:0000256" key="4">
    <source>
        <dbReference type="ARBA" id="ARBA00012483"/>
    </source>
</evidence>
<dbReference type="Proteomes" id="UP001443914">
    <property type="component" value="Unassembled WGS sequence"/>
</dbReference>
<evidence type="ECO:0000256" key="8">
    <source>
        <dbReference type="ARBA" id="ARBA00022723"/>
    </source>
</evidence>
<dbReference type="EC" id="2.3.2.27" evidence="4"/>
<dbReference type="AlphaFoldDB" id="A0AAW1MNK7"/>
<feature type="domain" description="RING-type" evidence="14">
    <location>
        <begin position="5"/>
        <end position="46"/>
    </location>
</feature>
<dbReference type="GO" id="GO:0016567">
    <property type="term" value="P:protein ubiquitination"/>
    <property type="evidence" value="ECO:0007669"/>
    <property type="project" value="TreeGrafter"/>
</dbReference>
<evidence type="ECO:0000256" key="7">
    <source>
        <dbReference type="ARBA" id="ARBA00022679"/>
    </source>
</evidence>
<feature type="compositionally biased region" description="Low complexity" evidence="13">
    <location>
        <begin position="829"/>
        <end position="840"/>
    </location>
</feature>
<dbReference type="GO" id="GO:0005737">
    <property type="term" value="C:cytoplasm"/>
    <property type="evidence" value="ECO:0007669"/>
    <property type="project" value="UniProtKB-SubCell"/>
</dbReference>
<accession>A0AAW1MNK7</accession>
<gene>
    <name evidence="15" type="ORF">RND81_02G001000</name>
</gene>
<feature type="compositionally biased region" description="Polar residues" evidence="13">
    <location>
        <begin position="765"/>
        <end position="776"/>
    </location>
</feature>
<evidence type="ECO:0000259" key="14">
    <source>
        <dbReference type="PROSITE" id="PS50089"/>
    </source>
</evidence>
<dbReference type="InterPro" id="IPR041888">
    <property type="entry name" value="RING-HC_ZNF598/HEL2"/>
</dbReference>
<feature type="compositionally biased region" description="Polar residues" evidence="13">
    <location>
        <begin position="718"/>
        <end position="730"/>
    </location>
</feature>
<evidence type="ECO:0000256" key="9">
    <source>
        <dbReference type="ARBA" id="ARBA00022771"/>
    </source>
</evidence>
<dbReference type="InterPro" id="IPR057634">
    <property type="entry name" value="PAH_ZNF598/HEL2"/>
</dbReference>
<evidence type="ECO:0000313" key="15">
    <source>
        <dbReference type="EMBL" id="KAK9747570.1"/>
    </source>
</evidence>
<protein>
    <recommendedName>
        <fullName evidence="4">RING-type E3 ubiquitin transferase</fullName>
        <ecNumber evidence="4">2.3.2.27</ecNumber>
    </recommendedName>
</protein>
<feature type="compositionally biased region" description="Basic residues" evidence="13">
    <location>
        <begin position="781"/>
        <end position="793"/>
    </location>
</feature>
<comment type="subcellular location">
    <subcellularLocation>
        <location evidence="2">Cytoplasm</location>
    </subcellularLocation>
</comment>
<dbReference type="EMBL" id="JBDFQZ010000002">
    <property type="protein sequence ID" value="KAK9747570.1"/>
    <property type="molecule type" value="Genomic_DNA"/>
</dbReference>
<evidence type="ECO:0000256" key="13">
    <source>
        <dbReference type="SAM" id="MobiDB-lite"/>
    </source>
</evidence>
<keyword evidence="5" id="KW-0963">Cytoplasm</keyword>
<comment type="caution">
    <text evidence="15">The sequence shown here is derived from an EMBL/GenBank/DDBJ whole genome shotgun (WGS) entry which is preliminary data.</text>
</comment>
<evidence type="ECO:0000256" key="3">
    <source>
        <dbReference type="ARBA" id="ARBA00004906"/>
    </source>
</evidence>
<dbReference type="InterPro" id="IPR056437">
    <property type="entry name" value="Znf-C2H2_ZNF598/HEL2"/>
</dbReference>
<keyword evidence="7" id="KW-0808">Transferase</keyword>
<name>A0AAW1MNK7_SAPOF</name>
<reference evidence="15" key="1">
    <citation type="submission" date="2024-03" db="EMBL/GenBank/DDBJ databases">
        <title>WGS assembly of Saponaria officinalis var. Norfolk2.</title>
        <authorList>
            <person name="Jenkins J."/>
            <person name="Shu S."/>
            <person name="Grimwood J."/>
            <person name="Barry K."/>
            <person name="Goodstein D."/>
            <person name="Schmutz J."/>
            <person name="Leebens-Mack J."/>
            <person name="Osbourn A."/>
        </authorList>
    </citation>
    <scope>NUCLEOTIDE SEQUENCE [LARGE SCALE GENOMIC DNA]</scope>
    <source>
        <strain evidence="15">JIC</strain>
    </source>
</reference>
<comment type="similarity">
    <text evidence="11">Belongs to the ZNF598/HEL2 family.</text>
</comment>
<dbReference type="PROSITE" id="PS50089">
    <property type="entry name" value="ZF_RING_2"/>
    <property type="match status" value="1"/>
</dbReference>
<keyword evidence="9 12" id="KW-0863">Zinc-finger</keyword>
<evidence type="ECO:0000256" key="11">
    <source>
        <dbReference type="ARBA" id="ARBA00035113"/>
    </source>
</evidence>
<evidence type="ECO:0000313" key="16">
    <source>
        <dbReference type="Proteomes" id="UP001443914"/>
    </source>
</evidence>
<evidence type="ECO:0000256" key="12">
    <source>
        <dbReference type="PROSITE-ProRule" id="PRU00175"/>
    </source>
</evidence>
<dbReference type="InterPro" id="IPR001841">
    <property type="entry name" value="Znf_RING"/>
</dbReference>
<dbReference type="GO" id="GO:0072344">
    <property type="term" value="P:rescue of stalled ribosome"/>
    <property type="evidence" value="ECO:0007669"/>
    <property type="project" value="InterPro"/>
</dbReference>
<dbReference type="SMART" id="SM00355">
    <property type="entry name" value="ZnF_C2H2"/>
    <property type="match status" value="4"/>
</dbReference>
<feature type="region of interest" description="Disordered" evidence="13">
    <location>
        <begin position="385"/>
        <end position="596"/>
    </location>
</feature>
<dbReference type="GO" id="GO:0008270">
    <property type="term" value="F:zinc ion binding"/>
    <property type="evidence" value="ECO:0007669"/>
    <property type="project" value="UniProtKB-KW"/>
</dbReference>
<dbReference type="GO" id="GO:0043022">
    <property type="term" value="F:ribosome binding"/>
    <property type="evidence" value="ECO:0007669"/>
    <property type="project" value="TreeGrafter"/>
</dbReference>
<feature type="compositionally biased region" description="Pro residues" evidence="13">
    <location>
        <begin position="445"/>
        <end position="471"/>
    </location>
</feature>
<dbReference type="GO" id="GO:0061630">
    <property type="term" value="F:ubiquitin protein ligase activity"/>
    <property type="evidence" value="ECO:0007669"/>
    <property type="project" value="UniProtKB-EC"/>
</dbReference>
<keyword evidence="16" id="KW-1185">Reference proteome</keyword>
<feature type="region of interest" description="Disordered" evidence="13">
    <location>
        <begin position="668"/>
        <end position="850"/>
    </location>
</feature>
<evidence type="ECO:0000256" key="10">
    <source>
        <dbReference type="ARBA" id="ARBA00022833"/>
    </source>
</evidence>
<evidence type="ECO:0000256" key="1">
    <source>
        <dbReference type="ARBA" id="ARBA00000900"/>
    </source>
</evidence>
<comment type="catalytic activity">
    <reaction evidence="1">
        <text>S-ubiquitinyl-[E2 ubiquitin-conjugating enzyme]-L-cysteine + [acceptor protein]-L-lysine = [E2 ubiquitin-conjugating enzyme]-L-cysteine + N(6)-ubiquitinyl-[acceptor protein]-L-lysine.</text>
        <dbReference type="EC" id="2.3.2.27"/>
    </reaction>
</comment>
<dbReference type="CDD" id="cd16615">
    <property type="entry name" value="RING-HC_ZNF598"/>
    <property type="match status" value="1"/>
</dbReference>
<dbReference type="Pfam" id="PF23202">
    <property type="entry name" value="PAH_ZNF598"/>
    <property type="match status" value="1"/>
</dbReference>
<dbReference type="InterPro" id="IPR044288">
    <property type="entry name" value="ZNF598/HEL2"/>
</dbReference>
<sequence>MDDSCAVCADSLEWVAYGPCGHREVCSTCVVRLRFICDDRRCCICKAESDFVFVTKAMGDYTKMIGDFSKLSSHAKEGKVGAYWYHEDTQAFFDDAEHYKMIKATCRLSCSVCDQDDPNKHPRFRNISQLKGHLAHQHKLFMCDLCLEGRKVFICEQKLYSRSQLLQHNRTGDSLVDGSESGFSGHPLCHYCRTSFYGENEFFTHMSREHFTCHLCQRQHPERHHYFKDYDELETHYRHDHHLCEDEECLSKKFIVFLTAEDLKRHNALEHGGRMSRSKRNAVLQIPTSFIYRSNNESGYHRGRRRSVRRELSPDRELGLVVQDTLERDSSIVMLPDRSASAASTEPSLAEPFESLGINESESSSRYRQAVSQILTTGSLVESSFPPLASAPSSSQQNPRPKSKNTMAARLRRQNKASVLNVAQPRTASSGLWSAPVIPSQRPAAPMPTPRPAVPTPAPRPAATTPVPPPAAITLATQPPQASPAPGPAPGTSSPWPSLVPSSGSSQMKAATVNGSESSSYARSLRSVDEPGLSVGGSWVSKNTGGSSRLNHSTSAPNLVDSRSFDPVADFPPVSATQRNRQSSDKNKTEGVQTANKTLVERMRAALDFDEDKYNVFKGISQEYRQGSIDTWEYLEYVKQFDLTHLVPDLARLLPDIRKQKELLEAYSASTQSNGSRETFWDDGNIHMKGSSSSKDKGKKVVNSEKTSRPQESLADSVISTVRSLQSQFKPSEEVEVLEKDGYRTSRGKSTVAVGGNGLPPPSESGGNKNGRSSVDGSKAKNQKKKTSKFHRLRLGDNSPAATLDVRNSTSNDTPAEMGGASASGWLNSSEGVSSRSVWSGKGGQRLFTK</sequence>
<dbReference type="Pfam" id="PF23230">
    <property type="entry name" value="zf-C2H2_13"/>
    <property type="match status" value="1"/>
</dbReference>
<dbReference type="InterPro" id="IPR013087">
    <property type="entry name" value="Znf_C2H2_type"/>
</dbReference>
<organism evidence="15 16">
    <name type="scientific">Saponaria officinalis</name>
    <name type="common">Common soapwort</name>
    <name type="synonym">Lychnis saponaria</name>
    <dbReference type="NCBI Taxonomy" id="3572"/>
    <lineage>
        <taxon>Eukaryota</taxon>
        <taxon>Viridiplantae</taxon>
        <taxon>Streptophyta</taxon>
        <taxon>Embryophyta</taxon>
        <taxon>Tracheophyta</taxon>
        <taxon>Spermatophyta</taxon>
        <taxon>Magnoliopsida</taxon>
        <taxon>eudicotyledons</taxon>
        <taxon>Gunneridae</taxon>
        <taxon>Pentapetalae</taxon>
        <taxon>Caryophyllales</taxon>
        <taxon>Caryophyllaceae</taxon>
        <taxon>Caryophylleae</taxon>
        <taxon>Saponaria</taxon>
    </lineage>
</organism>
<evidence type="ECO:0000256" key="6">
    <source>
        <dbReference type="ARBA" id="ARBA00022553"/>
    </source>
</evidence>
<feature type="compositionally biased region" description="Polar residues" evidence="13">
    <location>
        <begin position="540"/>
        <end position="557"/>
    </location>
</feature>
<proteinExistence type="inferred from homology"/>
<feature type="compositionally biased region" description="Low complexity" evidence="13">
    <location>
        <begin position="385"/>
        <end position="400"/>
    </location>
</feature>
<feature type="compositionally biased region" description="Polar residues" evidence="13">
    <location>
        <begin position="668"/>
        <end position="677"/>
    </location>
</feature>
<keyword evidence="6" id="KW-0597">Phosphoprotein</keyword>
<dbReference type="PANTHER" id="PTHR22938">
    <property type="entry name" value="ZINC FINGER PROTEIN 598"/>
    <property type="match status" value="1"/>
</dbReference>
<feature type="compositionally biased region" description="Low complexity" evidence="13">
    <location>
        <begin position="516"/>
        <end position="525"/>
    </location>
</feature>
<dbReference type="PANTHER" id="PTHR22938:SF0">
    <property type="entry name" value="E3 UBIQUITIN-PROTEIN LIGASE ZNF598"/>
    <property type="match status" value="1"/>
</dbReference>
<comment type="pathway">
    <text evidence="3">Protein modification; protein ubiquitination.</text>
</comment>
<evidence type="ECO:0000256" key="5">
    <source>
        <dbReference type="ARBA" id="ARBA00022490"/>
    </source>
</evidence>
<evidence type="ECO:0000256" key="2">
    <source>
        <dbReference type="ARBA" id="ARBA00004496"/>
    </source>
</evidence>